<feature type="compositionally biased region" description="Basic and acidic residues" evidence="2">
    <location>
        <begin position="26"/>
        <end position="37"/>
    </location>
</feature>
<dbReference type="Pfam" id="PF06046">
    <property type="entry name" value="Sec6"/>
    <property type="match status" value="1"/>
</dbReference>
<evidence type="ECO:0000256" key="1">
    <source>
        <dbReference type="ARBA" id="ARBA00009447"/>
    </source>
</evidence>
<protein>
    <submittedName>
        <fullName evidence="4">Tumor necrosis factor alpha-induced protein 2</fullName>
    </submittedName>
</protein>
<dbReference type="Gene3D" id="1.10.357.50">
    <property type="match status" value="1"/>
</dbReference>
<feature type="compositionally biased region" description="Basic and acidic residues" evidence="2">
    <location>
        <begin position="56"/>
        <end position="75"/>
    </location>
</feature>
<dbReference type="RefSeq" id="XP_006018093.2">
    <property type="nucleotide sequence ID" value="XM_006018031.3"/>
</dbReference>
<proteinExistence type="inferred from homology"/>
<reference evidence="4" key="1">
    <citation type="submission" date="2025-08" db="UniProtKB">
        <authorList>
            <consortium name="RefSeq"/>
        </authorList>
    </citation>
    <scope>IDENTIFICATION</scope>
</reference>
<dbReference type="PANTHER" id="PTHR21292">
    <property type="entry name" value="EXOCYST COMPLEX COMPONENT SEC6-RELATED"/>
    <property type="match status" value="1"/>
</dbReference>
<sequence>MILAKSKKMIKMMPFFHNGPLGPWKTSKEYATEDKPTGKPSTSLESEPDSVSFEPAGKETCSKDPMKMKSDRRESAPQLSPAPLREANGSCAGTPEQRESPQKRGVKGKLKEFFNISGGIRKTDPKEKDTKKKEDMKKKEDKPLTAEQIVELIEDDKLFDAAQYLIALERGLHTDCSGKSEEELTRDRDEVEKAYELLKQKVFSIIRDSIIIVKKRPELLQHAVKALIEQENEDEKYKSEKPFDKILSSRPRKWKELWMDTVKKSTDERMKEIKGTTENLSTTALNFLHMGKTMKKDLTIVVQHIKQLYPLQFNVCSAYAECYHDYFTSQVEMIAEFELEDKDVYLILSWVQNLYPNDIIKNPILKNDLEGAKLGSLLPAKQIKQLEAKYLCNEVANVKNWLGKTLELEIRRWTEEKEPEKPEKYFHNELDFHVLQTIHGGQKRAEEITPDLGKQASTILLVELSTFLKSYKKALEEFKEKNRQHRYFKETIIANVNNCASFRTHAEKTVPTPDDTKASILTTLNEIENSAYNVLLQDLFLELKPLFKKFTQNKWTCTESIMEDILKTTSSSVSEFHTLRDPFYKGIMEKIHIHLVREYIVRLMKKRVTLKTPELQQNLAKCITNDASLLQTFCTKNGSEATWLDSVLPKLAEIIRLQDSSAMKIEVAMLAKTYPDISKKHLAAILYIKGNLTNSEIKSIQSYLDQSGAPTTSRTPLFSAIKVS</sequence>
<dbReference type="InParanoid" id="A0A1U7RSB0"/>
<dbReference type="AlphaFoldDB" id="A0A1U7RSB0"/>
<organism evidence="3 4">
    <name type="scientific">Alligator sinensis</name>
    <name type="common">Chinese alligator</name>
    <dbReference type="NCBI Taxonomy" id="38654"/>
    <lineage>
        <taxon>Eukaryota</taxon>
        <taxon>Metazoa</taxon>
        <taxon>Chordata</taxon>
        <taxon>Craniata</taxon>
        <taxon>Vertebrata</taxon>
        <taxon>Euteleostomi</taxon>
        <taxon>Archelosauria</taxon>
        <taxon>Archosauria</taxon>
        <taxon>Crocodylia</taxon>
        <taxon>Alligatoridae</taxon>
        <taxon>Alligatorinae</taxon>
        <taxon>Alligator</taxon>
    </lineage>
</organism>
<keyword evidence="3" id="KW-1185">Reference proteome</keyword>
<evidence type="ECO:0000313" key="3">
    <source>
        <dbReference type="Proteomes" id="UP000189705"/>
    </source>
</evidence>
<dbReference type="PANTHER" id="PTHR21292:SF4">
    <property type="entry name" value="TUMOR NECROSIS FACTOR ALPHA-INDUCED PROTEIN 2"/>
    <property type="match status" value="1"/>
</dbReference>
<dbReference type="InterPro" id="IPR042532">
    <property type="entry name" value="EXOC3/Sec6_C"/>
</dbReference>
<dbReference type="GO" id="GO:0000149">
    <property type="term" value="F:SNARE binding"/>
    <property type="evidence" value="ECO:0007669"/>
    <property type="project" value="TreeGrafter"/>
</dbReference>
<gene>
    <name evidence="4" type="primary">TNFAIP2</name>
</gene>
<feature type="compositionally biased region" description="Basic and acidic residues" evidence="2">
    <location>
        <begin position="121"/>
        <end position="141"/>
    </location>
</feature>
<accession>A0A1U7RSB0</accession>
<evidence type="ECO:0000313" key="4">
    <source>
        <dbReference type="RefSeq" id="XP_006018093.2"/>
    </source>
</evidence>
<name>A0A1U7RSB0_ALLSI</name>
<dbReference type="InterPro" id="IPR010326">
    <property type="entry name" value="EXOC3/Sec6"/>
</dbReference>
<dbReference type="CTD" id="7127"/>
<dbReference type="STRING" id="38654.A0A1U7RSB0"/>
<dbReference type="GO" id="GO:0006887">
    <property type="term" value="P:exocytosis"/>
    <property type="evidence" value="ECO:0007669"/>
    <property type="project" value="InterPro"/>
</dbReference>
<dbReference type="eggNOG" id="KOG2286">
    <property type="taxonomic scope" value="Eukaryota"/>
</dbReference>
<feature type="region of interest" description="Disordered" evidence="2">
    <location>
        <begin position="14"/>
        <end position="141"/>
    </location>
</feature>
<evidence type="ECO:0000256" key="2">
    <source>
        <dbReference type="SAM" id="MobiDB-lite"/>
    </source>
</evidence>
<dbReference type="KEGG" id="asn:102383018"/>
<comment type="similarity">
    <text evidence="1">Belongs to the SEC6 family.</text>
</comment>
<dbReference type="GO" id="GO:0000145">
    <property type="term" value="C:exocyst"/>
    <property type="evidence" value="ECO:0007669"/>
    <property type="project" value="InterPro"/>
</dbReference>
<dbReference type="GeneID" id="102383018"/>
<dbReference type="Proteomes" id="UP000189705">
    <property type="component" value="Unplaced"/>
</dbReference>
<dbReference type="Gene3D" id="1.10.357.70">
    <property type="entry name" value="Exocyst complex component Sec6, C-terminal domain"/>
    <property type="match status" value="1"/>
</dbReference>
<dbReference type="GO" id="GO:0051601">
    <property type="term" value="P:exocyst localization"/>
    <property type="evidence" value="ECO:0007669"/>
    <property type="project" value="TreeGrafter"/>
</dbReference>